<sequence length="429" mass="49298">MANILEGPMLKCHTRTRSPNSPPPRSPRPPNPPPWPVKKKKKKKEGRKKGEMGPLPSNKHPDIEQPSLAIVERALKPFKGVTKRWSVKYLAPPPSAYHDEQGQMFAKGSRGGRYLGEVYGGLPHGVGQHWVPTKAVAMKGKEHLLYEGDFEFGLKTGNGIFYYLNGQEYRGGVLKGIHHGRGAMRYTNGDIYHGDWWKSRRHGLGAFYYHDGATYIGRFTKDNRDGWGTNYWPDRRRKYEGEWNGDDPICGRWSTMTAKDFDMLADNRLHWPPALEDIIKDGYPQEQVQVPFQGLRYPESVYFSRTCAMRHKRMEGVNIARMILRRNEGRQVGSLRAEQMEALWHAFDEINPGYYRRTKMHFIHLRRLILLARLDPDNEMGKVLFKKFLDSAIATNGLTFNNFMHIIQAFHEPVATNACTTDQKQGCCV</sequence>
<evidence type="ECO:0000256" key="2">
    <source>
        <dbReference type="SAM" id="MobiDB-lite"/>
    </source>
</evidence>
<dbReference type="Gene3D" id="2.20.110.10">
    <property type="entry name" value="Histone H3 K4-specific methyltransferase SET7/9 N-terminal domain"/>
    <property type="match status" value="2"/>
</dbReference>
<evidence type="ECO:0000313" key="4">
    <source>
        <dbReference type="Proteomes" id="UP000822688"/>
    </source>
</evidence>
<keyword evidence="4" id="KW-1185">Reference proteome</keyword>
<dbReference type="PANTHER" id="PTHR23084">
    <property type="entry name" value="PHOSPHATIDYLINOSITOL-4-PHOSPHATE 5-KINASE RELATED"/>
    <property type="match status" value="1"/>
</dbReference>
<dbReference type="AlphaFoldDB" id="A0A8T0GSG4"/>
<accession>A0A8T0GSG4</accession>
<name>A0A8T0GSG4_CERPU</name>
<dbReference type="Proteomes" id="UP000822688">
    <property type="component" value="Chromosome 9"/>
</dbReference>
<feature type="compositionally biased region" description="Basic residues" evidence="2">
    <location>
        <begin position="37"/>
        <end position="47"/>
    </location>
</feature>
<dbReference type="InterPro" id="IPR003409">
    <property type="entry name" value="MORN"/>
</dbReference>
<reference evidence="3" key="1">
    <citation type="submission" date="2020-06" db="EMBL/GenBank/DDBJ databases">
        <title>WGS assembly of Ceratodon purpureus strain R40.</title>
        <authorList>
            <person name="Carey S.B."/>
            <person name="Jenkins J."/>
            <person name="Shu S."/>
            <person name="Lovell J.T."/>
            <person name="Sreedasyam A."/>
            <person name="Maumus F."/>
            <person name="Tiley G.P."/>
            <person name="Fernandez-Pozo N."/>
            <person name="Barry K."/>
            <person name="Chen C."/>
            <person name="Wang M."/>
            <person name="Lipzen A."/>
            <person name="Daum C."/>
            <person name="Saski C.A."/>
            <person name="Payton A.C."/>
            <person name="Mcbreen J.C."/>
            <person name="Conrad R.E."/>
            <person name="Kollar L.M."/>
            <person name="Olsson S."/>
            <person name="Huttunen S."/>
            <person name="Landis J.B."/>
            <person name="Wickett N.J."/>
            <person name="Johnson M.G."/>
            <person name="Rensing S.A."/>
            <person name="Grimwood J."/>
            <person name="Schmutz J."/>
            <person name="Mcdaniel S.F."/>
        </authorList>
    </citation>
    <scope>NUCLEOTIDE SEQUENCE</scope>
    <source>
        <strain evidence="3">R40</strain>
    </source>
</reference>
<proteinExistence type="predicted"/>
<protein>
    <submittedName>
        <fullName evidence="3">Uncharacterized protein</fullName>
    </submittedName>
</protein>
<dbReference type="GO" id="GO:0016020">
    <property type="term" value="C:membrane"/>
    <property type="evidence" value="ECO:0007669"/>
    <property type="project" value="UniProtKB-ARBA"/>
</dbReference>
<feature type="compositionally biased region" description="Pro residues" evidence="2">
    <location>
        <begin position="20"/>
        <end position="36"/>
    </location>
</feature>
<dbReference type="SUPFAM" id="SSF82185">
    <property type="entry name" value="Histone H3 K4-specific methyltransferase SET7/9 N-terminal domain"/>
    <property type="match status" value="1"/>
</dbReference>
<keyword evidence="1" id="KW-0677">Repeat</keyword>
<gene>
    <name evidence="3" type="ORF">KC19_9G098700</name>
</gene>
<dbReference type="PANTHER" id="PTHR23084:SF263">
    <property type="entry name" value="MORN REPEAT-CONTAINING PROTEIN 1"/>
    <property type="match status" value="1"/>
</dbReference>
<dbReference type="SMART" id="SM00698">
    <property type="entry name" value="MORN"/>
    <property type="match status" value="5"/>
</dbReference>
<comment type="caution">
    <text evidence="3">The sequence shown here is derived from an EMBL/GenBank/DDBJ whole genome shotgun (WGS) entry which is preliminary data.</text>
</comment>
<evidence type="ECO:0000313" key="3">
    <source>
        <dbReference type="EMBL" id="KAG0561863.1"/>
    </source>
</evidence>
<organism evidence="3 4">
    <name type="scientific">Ceratodon purpureus</name>
    <name type="common">Fire moss</name>
    <name type="synonym">Dicranum purpureum</name>
    <dbReference type="NCBI Taxonomy" id="3225"/>
    <lineage>
        <taxon>Eukaryota</taxon>
        <taxon>Viridiplantae</taxon>
        <taxon>Streptophyta</taxon>
        <taxon>Embryophyta</taxon>
        <taxon>Bryophyta</taxon>
        <taxon>Bryophytina</taxon>
        <taxon>Bryopsida</taxon>
        <taxon>Dicranidae</taxon>
        <taxon>Pseudoditrichales</taxon>
        <taxon>Ditrichaceae</taxon>
        <taxon>Ceratodon</taxon>
    </lineage>
</organism>
<feature type="region of interest" description="Disordered" evidence="2">
    <location>
        <begin position="1"/>
        <end position="64"/>
    </location>
</feature>
<evidence type="ECO:0000256" key="1">
    <source>
        <dbReference type="ARBA" id="ARBA00022737"/>
    </source>
</evidence>
<dbReference type="EMBL" id="CM026430">
    <property type="protein sequence ID" value="KAG0561863.1"/>
    <property type="molecule type" value="Genomic_DNA"/>
</dbReference>